<reference evidence="11" key="1">
    <citation type="submission" date="2022-02" db="EMBL/GenBank/DDBJ databases">
        <title>Atlantic sturgeon de novo genome assembly.</title>
        <authorList>
            <person name="Stock M."/>
            <person name="Klopp C."/>
            <person name="Guiguen Y."/>
            <person name="Cabau C."/>
            <person name="Parinello H."/>
            <person name="Santidrian Yebra-Pimentel E."/>
            <person name="Kuhl H."/>
            <person name="Dirks R.P."/>
            <person name="Guessner J."/>
            <person name="Wuertz S."/>
            <person name="Du K."/>
            <person name="Schartl M."/>
        </authorList>
    </citation>
    <scope>NUCLEOTIDE SEQUENCE</scope>
    <source>
        <strain evidence="11">STURGEONOMICS-FGT-2020</strain>
        <tissue evidence="11">Whole blood</tissue>
    </source>
</reference>
<dbReference type="EMBL" id="JAGXEW010000008">
    <property type="protein sequence ID" value="KAK1168714.1"/>
    <property type="molecule type" value="Genomic_DNA"/>
</dbReference>
<name>A0AAD8DHH1_ACIOX</name>
<proteinExistence type="inferred from homology"/>
<dbReference type="InterPro" id="IPR029412">
    <property type="entry name" value="CEP19"/>
</dbReference>
<evidence type="ECO:0000256" key="10">
    <source>
        <dbReference type="ARBA" id="ARBA00023273"/>
    </source>
</evidence>
<keyword evidence="8" id="KW-0969">Cilium</keyword>
<dbReference type="GO" id="GO:0000922">
    <property type="term" value="C:spindle pole"/>
    <property type="evidence" value="ECO:0007669"/>
    <property type="project" value="UniProtKB-SubCell"/>
</dbReference>
<protein>
    <recommendedName>
        <fullName evidence="5">Centrosomal protein of 19 kDa</fullName>
    </recommendedName>
</protein>
<evidence type="ECO:0000256" key="4">
    <source>
        <dbReference type="ARBA" id="ARBA00009371"/>
    </source>
</evidence>
<dbReference type="GO" id="GO:0005814">
    <property type="term" value="C:centriole"/>
    <property type="evidence" value="ECO:0007669"/>
    <property type="project" value="UniProtKB-SubCell"/>
</dbReference>
<keyword evidence="12" id="KW-1185">Reference proteome</keyword>
<evidence type="ECO:0000256" key="7">
    <source>
        <dbReference type="ARBA" id="ARBA00022794"/>
    </source>
</evidence>
<evidence type="ECO:0000313" key="11">
    <source>
        <dbReference type="EMBL" id="KAK1168714.1"/>
    </source>
</evidence>
<keyword evidence="10" id="KW-0966">Cell projection</keyword>
<sequence length="158" mass="18475">MSFVAKKCGVKFKPPAIVLLYEDKTTKKMRQRVMPVRNFSKFSDCSKAAERLKSNARHTAYLQGVSLRQLERLHLLLRDFLLGKSLEHSLASLCLDPDEDLNKLSDQELSRKKALMEQLFEQNRKKKDDPDFVYDLQVDFPEQLESCGWDEDDEDEEF</sequence>
<accession>A0AAD8DHH1</accession>
<comment type="caution">
    <text evidence="11">The sequence shown here is derived from an EMBL/GenBank/DDBJ whole genome shotgun (WGS) entry which is preliminary data.</text>
</comment>
<dbReference type="Proteomes" id="UP001230051">
    <property type="component" value="Unassembled WGS sequence"/>
</dbReference>
<dbReference type="GO" id="GO:0005813">
    <property type="term" value="C:centrosome"/>
    <property type="evidence" value="ECO:0007669"/>
    <property type="project" value="TreeGrafter"/>
</dbReference>
<evidence type="ECO:0000256" key="8">
    <source>
        <dbReference type="ARBA" id="ARBA00023069"/>
    </source>
</evidence>
<keyword evidence="7" id="KW-0970">Cilium biogenesis/degradation</keyword>
<dbReference type="PANTHER" id="PTHR31539">
    <property type="entry name" value="CENTROSOMAL PROTEIN OF 19K CEP19"/>
    <property type="match status" value="1"/>
</dbReference>
<evidence type="ECO:0000256" key="9">
    <source>
        <dbReference type="ARBA" id="ARBA00023212"/>
    </source>
</evidence>
<keyword evidence="6" id="KW-0963">Cytoplasm</keyword>
<evidence type="ECO:0000256" key="3">
    <source>
        <dbReference type="ARBA" id="ARBA00004647"/>
    </source>
</evidence>
<dbReference type="PANTHER" id="PTHR31539:SF1">
    <property type="entry name" value="CENTROSOMAL PROTEIN OF 19 KDA"/>
    <property type="match status" value="1"/>
</dbReference>
<evidence type="ECO:0000256" key="1">
    <source>
        <dbReference type="ARBA" id="ARBA00004114"/>
    </source>
</evidence>
<comment type="subcellular location">
    <subcellularLocation>
        <location evidence="2">Cytoplasm</location>
        <location evidence="2">Cytoskeleton</location>
        <location evidence="2">Cilium basal body</location>
    </subcellularLocation>
    <subcellularLocation>
        <location evidence="1">Cytoplasm</location>
        <location evidence="1">Cytoskeleton</location>
        <location evidence="1">Microtubule organizing center</location>
        <location evidence="1">Centrosome</location>
        <location evidence="1">Centriole</location>
    </subcellularLocation>
    <subcellularLocation>
        <location evidence="3">Cytoplasm</location>
        <location evidence="3">Cytoskeleton</location>
        <location evidence="3">Spindle pole</location>
    </subcellularLocation>
</comment>
<dbReference type="AlphaFoldDB" id="A0AAD8DHH1"/>
<evidence type="ECO:0000256" key="2">
    <source>
        <dbReference type="ARBA" id="ARBA00004120"/>
    </source>
</evidence>
<evidence type="ECO:0000313" key="12">
    <source>
        <dbReference type="Proteomes" id="UP001230051"/>
    </source>
</evidence>
<comment type="similarity">
    <text evidence="4">Belongs to the CEP19 family.</text>
</comment>
<evidence type="ECO:0000256" key="6">
    <source>
        <dbReference type="ARBA" id="ARBA00022490"/>
    </source>
</evidence>
<evidence type="ECO:0000256" key="5">
    <source>
        <dbReference type="ARBA" id="ARBA00022015"/>
    </source>
</evidence>
<dbReference type="GO" id="GO:0036064">
    <property type="term" value="C:ciliary basal body"/>
    <property type="evidence" value="ECO:0007669"/>
    <property type="project" value="TreeGrafter"/>
</dbReference>
<dbReference type="Pfam" id="PF14933">
    <property type="entry name" value="CEP19"/>
    <property type="match status" value="1"/>
</dbReference>
<dbReference type="GO" id="GO:0034454">
    <property type="term" value="P:microtubule anchoring at centrosome"/>
    <property type="evidence" value="ECO:0007669"/>
    <property type="project" value="TreeGrafter"/>
</dbReference>
<keyword evidence="9" id="KW-0206">Cytoskeleton</keyword>
<gene>
    <name evidence="11" type="primary">cep19</name>
    <name evidence="11" type="ORF">AOXY_G9541</name>
</gene>
<organism evidence="11 12">
    <name type="scientific">Acipenser oxyrinchus oxyrinchus</name>
    <dbReference type="NCBI Taxonomy" id="40147"/>
    <lineage>
        <taxon>Eukaryota</taxon>
        <taxon>Metazoa</taxon>
        <taxon>Chordata</taxon>
        <taxon>Craniata</taxon>
        <taxon>Vertebrata</taxon>
        <taxon>Euteleostomi</taxon>
        <taxon>Actinopterygii</taxon>
        <taxon>Chondrostei</taxon>
        <taxon>Acipenseriformes</taxon>
        <taxon>Acipenseridae</taxon>
        <taxon>Acipenser</taxon>
    </lineage>
</organism>
<dbReference type="GO" id="GO:0097712">
    <property type="term" value="P:vesicle targeting, trans-Golgi to periciliary membrane compartment"/>
    <property type="evidence" value="ECO:0007669"/>
    <property type="project" value="TreeGrafter"/>
</dbReference>